<evidence type="ECO:0000313" key="2">
    <source>
        <dbReference type="EMBL" id="JAE16181.1"/>
    </source>
</evidence>
<accession>A0A0A9G0W9</accession>
<name>A0A0A9G0W9_ARUDO</name>
<sequence>MDMVVALGEGAAGHFSCRGLLQAVEDKVVEGLQRSKIRDAAAGGGGRHRASSRRRRLSSGEHKRAMGAGGG</sequence>
<reference evidence="2" key="2">
    <citation type="journal article" date="2015" name="Data Brief">
        <title>Shoot transcriptome of the giant reed, Arundo donax.</title>
        <authorList>
            <person name="Barrero R.A."/>
            <person name="Guerrero F.D."/>
            <person name="Moolhuijzen P."/>
            <person name="Goolsby J.A."/>
            <person name="Tidwell J."/>
            <person name="Bellgard S.E."/>
            <person name="Bellgard M.I."/>
        </authorList>
    </citation>
    <scope>NUCLEOTIDE SEQUENCE</scope>
    <source>
        <tissue evidence="2">Shoot tissue taken approximately 20 cm above the soil surface</tissue>
    </source>
</reference>
<organism evidence="2">
    <name type="scientific">Arundo donax</name>
    <name type="common">Giant reed</name>
    <name type="synonym">Donax arundinaceus</name>
    <dbReference type="NCBI Taxonomy" id="35708"/>
    <lineage>
        <taxon>Eukaryota</taxon>
        <taxon>Viridiplantae</taxon>
        <taxon>Streptophyta</taxon>
        <taxon>Embryophyta</taxon>
        <taxon>Tracheophyta</taxon>
        <taxon>Spermatophyta</taxon>
        <taxon>Magnoliopsida</taxon>
        <taxon>Liliopsida</taxon>
        <taxon>Poales</taxon>
        <taxon>Poaceae</taxon>
        <taxon>PACMAD clade</taxon>
        <taxon>Arundinoideae</taxon>
        <taxon>Arundineae</taxon>
        <taxon>Arundo</taxon>
    </lineage>
</organism>
<evidence type="ECO:0000256" key="1">
    <source>
        <dbReference type="SAM" id="MobiDB-lite"/>
    </source>
</evidence>
<feature type="region of interest" description="Disordered" evidence="1">
    <location>
        <begin position="38"/>
        <end position="71"/>
    </location>
</feature>
<protein>
    <submittedName>
        <fullName evidence="2">Uncharacterized protein</fullName>
    </submittedName>
</protein>
<dbReference type="EMBL" id="GBRH01181715">
    <property type="protein sequence ID" value="JAE16181.1"/>
    <property type="molecule type" value="Transcribed_RNA"/>
</dbReference>
<proteinExistence type="predicted"/>
<reference evidence="2" key="1">
    <citation type="submission" date="2014-09" db="EMBL/GenBank/DDBJ databases">
        <authorList>
            <person name="Magalhaes I.L.F."/>
            <person name="Oliveira U."/>
            <person name="Santos F.R."/>
            <person name="Vidigal T.H.D.A."/>
            <person name="Brescovit A.D."/>
            <person name="Santos A.J."/>
        </authorList>
    </citation>
    <scope>NUCLEOTIDE SEQUENCE</scope>
    <source>
        <tissue evidence="2">Shoot tissue taken approximately 20 cm above the soil surface</tissue>
    </source>
</reference>
<dbReference type="AlphaFoldDB" id="A0A0A9G0W9"/>
<feature type="compositionally biased region" description="Basic residues" evidence="1">
    <location>
        <begin position="46"/>
        <end position="57"/>
    </location>
</feature>